<sequence length="145" mass="16840">MKKWILMLICVLGVQSMAWADNDKPIQIGQLPTKAQTFITTYFKEHKVALAKMESGLFYKSYDVIFTNGEKLEFDKSGDWTEIQCKASEVPVQAIPAEIRSYVTSTYPDAKILQIERDGKEYEIKLSNHWEITFDYKFRVIDIDD</sequence>
<dbReference type="eggNOG" id="COG3212">
    <property type="taxonomic scope" value="Bacteria"/>
</dbReference>
<dbReference type="RefSeq" id="WP_013616088.1">
    <property type="nucleotide sequence ID" value="NC_015164.1"/>
</dbReference>
<dbReference type="OrthoDB" id="710080at2"/>
<protein>
    <submittedName>
        <fullName evidence="3">Putative periplasmic protein</fullName>
    </submittedName>
</protein>
<dbReference type="Proteomes" id="UP000007486">
    <property type="component" value="Chromosome"/>
</dbReference>
<dbReference type="SUPFAM" id="SSF160574">
    <property type="entry name" value="BT0923-like"/>
    <property type="match status" value="1"/>
</dbReference>
<feature type="domain" description="Putative beta-lactamase-inhibitor-like PepSY-like" evidence="2">
    <location>
        <begin position="60"/>
        <end position="141"/>
    </location>
</feature>
<dbReference type="STRING" id="667015.Bacsa_0010"/>
<name>F0R3T9_PHOSB</name>
<dbReference type="EMBL" id="CP002530">
    <property type="protein sequence ID" value="ADY34626.1"/>
    <property type="molecule type" value="Genomic_DNA"/>
</dbReference>
<dbReference type="Pfam" id="PF11396">
    <property type="entry name" value="PepSY_like"/>
    <property type="match status" value="1"/>
</dbReference>
<keyword evidence="1" id="KW-0732">Signal</keyword>
<dbReference type="InterPro" id="IPR021533">
    <property type="entry name" value="PepSY-like"/>
</dbReference>
<feature type="signal peptide" evidence="1">
    <location>
        <begin position="1"/>
        <end position="20"/>
    </location>
</feature>
<feature type="chain" id="PRO_5003255582" evidence="1">
    <location>
        <begin position="21"/>
        <end position="145"/>
    </location>
</feature>
<evidence type="ECO:0000313" key="4">
    <source>
        <dbReference type="Proteomes" id="UP000007486"/>
    </source>
</evidence>
<accession>F0R3T9</accession>
<dbReference type="Gene3D" id="3.40.1420.30">
    <property type="match status" value="1"/>
</dbReference>
<evidence type="ECO:0000313" key="3">
    <source>
        <dbReference type="EMBL" id="ADY34626.1"/>
    </source>
</evidence>
<evidence type="ECO:0000259" key="2">
    <source>
        <dbReference type="Pfam" id="PF11396"/>
    </source>
</evidence>
<proteinExistence type="predicted"/>
<evidence type="ECO:0000256" key="1">
    <source>
        <dbReference type="SAM" id="SignalP"/>
    </source>
</evidence>
<gene>
    <name evidence="3" type="ordered locus">Bacsa_0010</name>
</gene>
<reference evidence="3 4" key="1">
    <citation type="journal article" date="2011" name="Stand. Genomic Sci.">
        <title>Complete genome sequence of Bacteroides salanitronis type strain (BL78).</title>
        <authorList>
            <person name="Gronow S."/>
            <person name="Held B."/>
            <person name="Lucas S."/>
            <person name="Lapidus A."/>
            <person name="Del Rio T.G."/>
            <person name="Nolan M."/>
            <person name="Tice H."/>
            <person name="Deshpande S."/>
            <person name="Cheng J.F."/>
            <person name="Pitluck S."/>
            <person name="Liolios K."/>
            <person name="Pagani I."/>
            <person name="Ivanova N."/>
            <person name="Mavromatis K."/>
            <person name="Pati A."/>
            <person name="Tapia R."/>
            <person name="Han C."/>
            <person name="Goodwin L."/>
            <person name="Chen A."/>
            <person name="Palaniappan K."/>
            <person name="Land M."/>
            <person name="Hauser L."/>
            <person name="Chang Y.J."/>
            <person name="Jeffries C.D."/>
            <person name="Brambilla E.M."/>
            <person name="Rohde M."/>
            <person name="Goker M."/>
            <person name="Detter J.C."/>
            <person name="Woyke T."/>
            <person name="Bristow J."/>
            <person name="Markowitz V."/>
            <person name="Hugenholtz P."/>
            <person name="Kyrpides N.C."/>
            <person name="Klenk H.P."/>
            <person name="Eisen J.A."/>
        </authorList>
    </citation>
    <scope>NUCLEOTIDE SEQUENCE [LARGE SCALE GENOMIC DNA]</scope>
    <source>
        <strain evidence="3 4">DSM 18170</strain>
    </source>
</reference>
<dbReference type="AlphaFoldDB" id="F0R3T9"/>
<dbReference type="HOGENOM" id="CLU_111475_0_0_10"/>
<organism evidence="3 4">
    <name type="scientific">Phocaeicola salanitronis (strain DSM 18170 / JCM 13657 / CCUG 60908 / BL78)</name>
    <name type="common">Bacteroides salanitronis</name>
    <dbReference type="NCBI Taxonomy" id="667015"/>
    <lineage>
        <taxon>Bacteria</taxon>
        <taxon>Pseudomonadati</taxon>
        <taxon>Bacteroidota</taxon>
        <taxon>Bacteroidia</taxon>
        <taxon>Bacteroidales</taxon>
        <taxon>Bacteroidaceae</taxon>
        <taxon>Phocaeicola</taxon>
    </lineage>
</organism>
<dbReference type="KEGG" id="bsa:Bacsa_0010"/>
<keyword evidence="4" id="KW-1185">Reference proteome</keyword>